<sequence length="190" mass="21130">MAPVFIGFIGIFIAQAKGWRFSNLALVLIGLHMVVLIVGGRYTHALVPVGDWVKDAFDLSRNHYDRLGHLMQGLVPAIICREIFIRNKVIEKRGWMAFCVISVCMAVSAVYELIEWAAALVSAEASEAFLGTQSDGWDTQSDMFCALIGACIAFISLQIPHNKSMKNLEGSPQKKLGQFKSQPKYTKRDH</sequence>
<dbReference type="Proteomes" id="UP000239907">
    <property type="component" value="Unassembled WGS sequence"/>
</dbReference>
<keyword evidence="2" id="KW-1133">Transmembrane helix</keyword>
<gene>
    <name evidence="3" type="ORF">BSZ32_13480</name>
</gene>
<dbReference type="EMBL" id="MQWA01000001">
    <property type="protein sequence ID" value="PQJ29397.1"/>
    <property type="molecule type" value="Genomic_DNA"/>
</dbReference>
<name>A0A2S7U4F9_9BACT</name>
<feature type="transmembrane region" description="Helical" evidence="2">
    <location>
        <begin position="67"/>
        <end position="84"/>
    </location>
</feature>
<feature type="transmembrane region" description="Helical" evidence="2">
    <location>
        <begin position="141"/>
        <end position="159"/>
    </location>
</feature>
<evidence type="ECO:0000256" key="1">
    <source>
        <dbReference type="SAM" id="MobiDB-lite"/>
    </source>
</evidence>
<evidence type="ECO:0000256" key="2">
    <source>
        <dbReference type="SAM" id="Phobius"/>
    </source>
</evidence>
<evidence type="ECO:0000313" key="3">
    <source>
        <dbReference type="EMBL" id="PQJ29397.1"/>
    </source>
</evidence>
<dbReference type="RefSeq" id="WP_206018849.1">
    <property type="nucleotide sequence ID" value="NZ_MQWA01000001.1"/>
</dbReference>
<accession>A0A2S7U4F9</accession>
<proteinExistence type="predicted"/>
<evidence type="ECO:0008006" key="5">
    <source>
        <dbReference type="Google" id="ProtNLM"/>
    </source>
</evidence>
<feature type="transmembrane region" description="Helical" evidence="2">
    <location>
        <begin position="21"/>
        <end position="42"/>
    </location>
</feature>
<dbReference type="InterPro" id="IPR058534">
    <property type="entry name" value="YjdF"/>
</dbReference>
<keyword evidence="2" id="KW-0812">Transmembrane</keyword>
<evidence type="ECO:0000313" key="4">
    <source>
        <dbReference type="Proteomes" id="UP000239907"/>
    </source>
</evidence>
<protein>
    <recommendedName>
        <fullName evidence="5">DUF2238 domain-containing protein</fullName>
    </recommendedName>
</protein>
<reference evidence="3 4" key="1">
    <citation type="submission" date="2016-12" db="EMBL/GenBank/DDBJ databases">
        <title>Study of bacterial adaptation to deep sea.</title>
        <authorList>
            <person name="Song J."/>
            <person name="Yoshizawa S."/>
            <person name="Kogure K."/>
        </authorList>
    </citation>
    <scope>NUCLEOTIDE SEQUENCE [LARGE SCALE GENOMIC DNA]</scope>
    <source>
        <strain evidence="3 4">SAORIC-165</strain>
    </source>
</reference>
<keyword evidence="2" id="KW-0472">Membrane</keyword>
<dbReference type="Pfam" id="PF09997">
    <property type="entry name" value="DUF2238"/>
    <property type="match status" value="1"/>
</dbReference>
<comment type="caution">
    <text evidence="3">The sequence shown here is derived from an EMBL/GenBank/DDBJ whole genome shotgun (WGS) entry which is preliminary data.</text>
</comment>
<organism evidence="3 4">
    <name type="scientific">Rubritalea profundi</name>
    <dbReference type="NCBI Taxonomy" id="1658618"/>
    <lineage>
        <taxon>Bacteria</taxon>
        <taxon>Pseudomonadati</taxon>
        <taxon>Verrucomicrobiota</taxon>
        <taxon>Verrucomicrobiia</taxon>
        <taxon>Verrucomicrobiales</taxon>
        <taxon>Rubritaleaceae</taxon>
        <taxon>Rubritalea</taxon>
    </lineage>
</organism>
<feature type="transmembrane region" description="Helical" evidence="2">
    <location>
        <begin position="96"/>
        <end position="121"/>
    </location>
</feature>
<dbReference type="PIRSF" id="PIRSF020606">
    <property type="entry name" value="UCP020606"/>
    <property type="match status" value="1"/>
</dbReference>
<feature type="region of interest" description="Disordered" evidence="1">
    <location>
        <begin position="168"/>
        <end position="190"/>
    </location>
</feature>
<keyword evidence="4" id="KW-1185">Reference proteome</keyword>
<dbReference type="InterPro" id="IPR014509">
    <property type="entry name" value="YjdF-like"/>
</dbReference>
<dbReference type="AlphaFoldDB" id="A0A2S7U4F9"/>